<evidence type="ECO:0000256" key="3">
    <source>
        <dbReference type="ARBA" id="ARBA00023027"/>
    </source>
</evidence>
<dbReference type="InterPro" id="IPR003000">
    <property type="entry name" value="Sirtuin"/>
</dbReference>
<gene>
    <name evidence="6" type="ORF">RU97_GL000622</name>
</gene>
<dbReference type="InterPro" id="IPR026590">
    <property type="entry name" value="Ssirtuin_cat_dom"/>
</dbReference>
<dbReference type="SUPFAM" id="SSF52467">
    <property type="entry name" value="DHS-like NAD/FAD-binding domain"/>
    <property type="match status" value="1"/>
</dbReference>
<keyword evidence="3" id="KW-0520">NAD</keyword>
<dbReference type="Gene3D" id="3.40.50.1220">
    <property type="entry name" value="TPP-binding domain"/>
    <property type="match status" value="1"/>
</dbReference>
<proteinExistence type="predicted"/>
<comment type="caution">
    <text evidence="4">Lacks conserved residue(s) required for the propagation of feature annotation.</text>
</comment>
<reference evidence="6 7" key="1">
    <citation type="submission" date="2014-12" db="EMBL/GenBank/DDBJ databases">
        <title>Draft genome sequences of 29 type strains of Enterococci.</title>
        <authorList>
            <person name="Zhong Z."/>
            <person name="Sun Z."/>
            <person name="Liu W."/>
            <person name="Zhang W."/>
            <person name="Zhang H."/>
        </authorList>
    </citation>
    <scope>NUCLEOTIDE SEQUENCE [LARGE SCALE GENOMIC DNA]</scope>
    <source>
        <strain evidence="6 7">DSM 17029</strain>
    </source>
</reference>
<dbReference type="PROSITE" id="PS50305">
    <property type="entry name" value="SIRTUIN"/>
    <property type="match status" value="1"/>
</dbReference>
<name>A0A1L8RC88_9ENTE</name>
<evidence type="ECO:0000256" key="4">
    <source>
        <dbReference type="PROSITE-ProRule" id="PRU00236"/>
    </source>
</evidence>
<accession>A0A1L8RC88</accession>
<dbReference type="AlphaFoldDB" id="A0A1L8RC88"/>
<keyword evidence="7" id="KW-1185">Reference proteome</keyword>
<dbReference type="InterPro" id="IPR050134">
    <property type="entry name" value="NAD-dep_sirtuin_deacylases"/>
</dbReference>
<dbReference type="EC" id="2.3.1.286" evidence="1"/>
<dbReference type="Gene3D" id="3.30.1600.10">
    <property type="entry name" value="SIR2/SIRT2 'Small Domain"/>
    <property type="match status" value="1"/>
</dbReference>
<dbReference type="PANTHER" id="PTHR11085:SF4">
    <property type="entry name" value="NAD-DEPENDENT PROTEIN DEACYLASE"/>
    <property type="match status" value="1"/>
</dbReference>
<dbReference type="EMBL" id="JXKH01000011">
    <property type="protein sequence ID" value="OJG17334.1"/>
    <property type="molecule type" value="Genomic_DNA"/>
</dbReference>
<dbReference type="InterPro" id="IPR026591">
    <property type="entry name" value="Sirtuin_cat_small_dom_sf"/>
</dbReference>
<protein>
    <recommendedName>
        <fullName evidence="1">protein acetyllysine N-acetyltransferase</fullName>
        <ecNumber evidence="1">2.3.1.286</ecNumber>
    </recommendedName>
</protein>
<evidence type="ECO:0000256" key="2">
    <source>
        <dbReference type="ARBA" id="ARBA00022679"/>
    </source>
</evidence>
<evidence type="ECO:0000313" key="6">
    <source>
        <dbReference type="EMBL" id="OJG17334.1"/>
    </source>
</evidence>
<dbReference type="GO" id="GO:0017136">
    <property type="term" value="F:histone deacetylase activity, NAD-dependent"/>
    <property type="evidence" value="ECO:0007669"/>
    <property type="project" value="TreeGrafter"/>
</dbReference>
<keyword evidence="2" id="KW-0808">Transferase</keyword>
<feature type="domain" description="Deacetylase sirtuin-type" evidence="5">
    <location>
        <begin position="1"/>
        <end position="235"/>
    </location>
</feature>
<dbReference type="Pfam" id="PF02146">
    <property type="entry name" value="SIR2"/>
    <property type="match status" value="1"/>
</dbReference>
<dbReference type="GO" id="GO:0070403">
    <property type="term" value="F:NAD+ binding"/>
    <property type="evidence" value="ECO:0007669"/>
    <property type="project" value="InterPro"/>
</dbReference>
<comment type="caution">
    <text evidence="6">The sequence shown here is derived from an EMBL/GenBank/DDBJ whole genome shotgun (WGS) entry which is preliminary data.</text>
</comment>
<evidence type="ECO:0000259" key="5">
    <source>
        <dbReference type="PROSITE" id="PS50305"/>
    </source>
</evidence>
<sequence>MEINKKAGIDLIKHATSVTFLTGAGASMPSGIPDYRSLSGVYHGQERPEYLLSRTALLREPAAFYEFVKRLYHPEAKPNVIHQTMHTLATTQQVQIVTQNIDQLHRQAGSSQLVEFHGTLYRCSCLACGQAVSWQAYLKSDRHLHCGGQLRPEIVLYEEGFADEVIQQALAYTAAADLIVIVGTSFQVAPFNQLTESVPATPVLVINQEPIYLSRPYSLVLGDAADFFQLLEETL</sequence>
<dbReference type="STRING" id="214095.RU97_GL000622"/>
<dbReference type="InterPro" id="IPR029035">
    <property type="entry name" value="DHS-like_NAD/FAD-binding_dom"/>
</dbReference>
<dbReference type="PANTHER" id="PTHR11085">
    <property type="entry name" value="NAD-DEPENDENT PROTEIN DEACYLASE SIRTUIN-5, MITOCHONDRIAL-RELATED"/>
    <property type="match status" value="1"/>
</dbReference>
<dbReference type="Proteomes" id="UP000181884">
    <property type="component" value="Unassembled WGS sequence"/>
</dbReference>
<dbReference type="RefSeq" id="WP_067396223.1">
    <property type="nucleotide sequence ID" value="NZ_JXKH01000011.1"/>
</dbReference>
<evidence type="ECO:0000256" key="1">
    <source>
        <dbReference type="ARBA" id="ARBA00012928"/>
    </source>
</evidence>
<organism evidence="6 7">
    <name type="scientific">Enterococcus canis</name>
    <dbReference type="NCBI Taxonomy" id="214095"/>
    <lineage>
        <taxon>Bacteria</taxon>
        <taxon>Bacillati</taxon>
        <taxon>Bacillota</taxon>
        <taxon>Bacilli</taxon>
        <taxon>Lactobacillales</taxon>
        <taxon>Enterococcaceae</taxon>
        <taxon>Enterococcus</taxon>
    </lineage>
</organism>
<evidence type="ECO:0000313" key="7">
    <source>
        <dbReference type="Proteomes" id="UP000181884"/>
    </source>
</evidence>
<dbReference type="NCBIfam" id="NF001752">
    <property type="entry name" value="PRK00481.1-1"/>
    <property type="match status" value="1"/>
</dbReference>